<dbReference type="InterPro" id="IPR001958">
    <property type="entry name" value="Tet-R_TetA/multi-R_MdtG-like"/>
</dbReference>
<feature type="transmembrane region" description="Helical" evidence="7">
    <location>
        <begin position="162"/>
        <end position="182"/>
    </location>
</feature>
<keyword evidence="5 7" id="KW-1133">Transmembrane helix</keyword>
<dbReference type="EMBL" id="CAKMAB010000004">
    <property type="protein sequence ID" value="CAH1054978.1"/>
    <property type="molecule type" value="Genomic_DNA"/>
</dbReference>
<comment type="caution">
    <text evidence="9">The sequence shown here is derived from an EMBL/GenBank/DDBJ whole genome shotgun (WGS) entry which is preliminary data.</text>
</comment>
<dbReference type="PRINTS" id="PR01035">
    <property type="entry name" value="TCRTETA"/>
</dbReference>
<dbReference type="InterPro" id="IPR050171">
    <property type="entry name" value="MFS_Transporters"/>
</dbReference>
<evidence type="ECO:0000313" key="10">
    <source>
        <dbReference type="Proteomes" id="UP000838749"/>
    </source>
</evidence>
<name>A0ABM9B916_9BACL</name>
<protein>
    <submittedName>
        <fullName evidence="9">Multidrug resistance protein MdtH</fullName>
    </submittedName>
</protein>
<dbReference type="InterPro" id="IPR011701">
    <property type="entry name" value="MFS"/>
</dbReference>
<evidence type="ECO:0000259" key="8">
    <source>
        <dbReference type="PROSITE" id="PS50850"/>
    </source>
</evidence>
<keyword evidence="3" id="KW-1003">Cell membrane</keyword>
<gene>
    <name evidence="9" type="primary">mdtH</name>
    <name evidence="9" type="ORF">PAECIP111894_01128</name>
</gene>
<accession>A0ABM9B916</accession>
<dbReference type="PANTHER" id="PTHR23517">
    <property type="entry name" value="RESISTANCE PROTEIN MDTM, PUTATIVE-RELATED-RELATED"/>
    <property type="match status" value="1"/>
</dbReference>
<feature type="transmembrane region" description="Helical" evidence="7">
    <location>
        <begin position="301"/>
        <end position="323"/>
    </location>
</feature>
<feature type="transmembrane region" description="Helical" evidence="7">
    <location>
        <begin position="203"/>
        <end position="222"/>
    </location>
</feature>
<evidence type="ECO:0000313" key="9">
    <source>
        <dbReference type="EMBL" id="CAH1054978.1"/>
    </source>
</evidence>
<feature type="transmembrane region" description="Helical" evidence="7">
    <location>
        <begin position="45"/>
        <end position="68"/>
    </location>
</feature>
<evidence type="ECO:0000256" key="3">
    <source>
        <dbReference type="ARBA" id="ARBA00022475"/>
    </source>
</evidence>
<evidence type="ECO:0000256" key="5">
    <source>
        <dbReference type="ARBA" id="ARBA00022989"/>
    </source>
</evidence>
<dbReference type="Proteomes" id="UP000838749">
    <property type="component" value="Unassembled WGS sequence"/>
</dbReference>
<sequence>MLRLSNIDMLSRLSLCVVLLSTGMTLVWPINVVYMHDAFGRTASAAGLVLLFNNGASFIGNVLGGFIYDRWGGKTTVYAGIVGSACIVATMGIVRDFYGYAALLTLLGFFGGLVYPVINAIAVSSSPGEELKAVNRIFVSHNIGMALGAALGGLIADMSIRALFFGNALLYALFLVVFAAFIREPSMPGQAADSNRSGDGREVAHGSKFIVIICIAFAMSWLCYSQWAAIVPLHSQANGISFRSYSMLWTINGALIMLSHPVKMRLLNRYSVTARKQVVIGSILFGLGLLAVGLSTHYSQFVVAMMVMTLGEILVFPSVPAWALEKAGPGARGRVMGWVAASSTAGRMVGPFIGGILYETIGGKGMFAIMAVVCVAAIGLYLIADKLSDAQWARITSD</sequence>
<dbReference type="PROSITE" id="PS50850">
    <property type="entry name" value="MFS"/>
    <property type="match status" value="1"/>
</dbReference>
<evidence type="ECO:0000256" key="1">
    <source>
        <dbReference type="ARBA" id="ARBA00004651"/>
    </source>
</evidence>
<feature type="transmembrane region" description="Helical" evidence="7">
    <location>
        <begin position="278"/>
        <end position="295"/>
    </location>
</feature>
<dbReference type="InterPro" id="IPR020846">
    <property type="entry name" value="MFS_dom"/>
</dbReference>
<organism evidence="9 10">
    <name type="scientific">Paenibacillus pseudetheri</name>
    <dbReference type="NCBI Taxonomy" id="2897682"/>
    <lineage>
        <taxon>Bacteria</taxon>
        <taxon>Bacillati</taxon>
        <taxon>Bacillota</taxon>
        <taxon>Bacilli</taxon>
        <taxon>Bacillales</taxon>
        <taxon>Paenibacillaceae</taxon>
        <taxon>Paenibacillus</taxon>
    </lineage>
</organism>
<evidence type="ECO:0000256" key="7">
    <source>
        <dbReference type="SAM" id="Phobius"/>
    </source>
</evidence>
<keyword evidence="10" id="KW-1185">Reference proteome</keyword>
<keyword evidence="4 7" id="KW-0812">Transmembrane</keyword>
<dbReference type="Gene3D" id="1.20.1250.20">
    <property type="entry name" value="MFS general substrate transporter like domains"/>
    <property type="match status" value="1"/>
</dbReference>
<feature type="domain" description="Major facilitator superfamily (MFS) profile" evidence="8">
    <location>
        <begin position="9"/>
        <end position="389"/>
    </location>
</feature>
<proteinExistence type="predicted"/>
<dbReference type="Pfam" id="PF07690">
    <property type="entry name" value="MFS_1"/>
    <property type="match status" value="1"/>
</dbReference>
<feature type="transmembrane region" description="Helical" evidence="7">
    <location>
        <begin position="364"/>
        <end position="384"/>
    </location>
</feature>
<dbReference type="CDD" id="cd17329">
    <property type="entry name" value="MFS_MdtH_MDR_like"/>
    <property type="match status" value="1"/>
</dbReference>
<comment type="subcellular location">
    <subcellularLocation>
        <location evidence="1">Cell membrane</location>
        <topology evidence="1">Multi-pass membrane protein</topology>
    </subcellularLocation>
</comment>
<evidence type="ECO:0000256" key="2">
    <source>
        <dbReference type="ARBA" id="ARBA00022448"/>
    </source>
</evidence>
<dbReference type="InterPro" id="IPR036259">
    <property type="entry name" value="MFS_trans_sf"/>
</dbReference>
<dbReference type="PANTHER" id="PTHR23517:SF10">
    <property type="entry name" value="MAJOR FACILITATOR SUPERFAMILY (MFS) PROFILE DOMAIN-CONTAINING PROTEIN"/>
    <property type="match status" value="1"/>
</dbReference>
<keyword evidence="6 7" id="KW-0472">Membrane</keyword>
<dbReference type="SUPFAM" id="SSF103473">
    <property type="entry name" value="MFS general substrate transporter"/>
    <property type="match status" value="1"/>
</dbReference>
<feature type="transmembrane region" description="Helical" evidence="7">
    <location>
        <begin position="134"/>
        <end position="156"/>
    </location>
</feature>
<feature type="transmembrane region" description="Helical" evidence="7">
    <location>
        <begin position="242"/>
        <end position="258"/>
    </location>
</feature>
<feature type="transmembrane region" description="Helical" evidence="7">
    <location>
        <begin position="75"/>
        <end position="94"/>
    </location>
</feature>
<feature type="transmembrane region" description="Helical" evidence="7">
    <location>
        <begin position="335"/>
        <end position="358"/>
    </location>
</feature>
<evidence type="ECO:0000256" key="4">
    <source>
        <dbReference type="ARBA" id="ARBA00022692"/>
    </source>
</evidence>
<reference evidence="9" key="1">
    <citation type="submission" date="2021-12" db="EMBL/GenBank/DDBJ databases">
        <authorList>
            <person name="Criscuolo A."/>
        </authorList>
    </citation>
    <scope>NUCLEOTIDE SEQUENCE</scope>
    <source>
        <strain evidence="9">CIP111894</strain>
    </source>
</reference>
<keyword evidence="2" id="KW-0813">Transport</keyword>
<evidence type="ECO:0000256" key="6">
    <source>
        <dbReference type="ARBA" id="ARBA00023136"/>
    </source>
</evidence>
<feature type="transmembrane region" description="Helical" evidence="7">
    <location>
        <begin position="100"/>
        <end position="122"/>
    </location>
</feature>